<keyword evidence="10" id="KW-1185">Reference proteome</keyword>
<dbReference type="PANTHER" id="PTHR43386:SF1">
    <property type="entry name" value="D,D-DIPEPTIDE TRANSPORT SYSTEM PERMEASE PROTEIN DDPC-RELATED"/>
    <property type="match status" value="1"/>
</dbReference>
<dbReference type="InterPro" id="IPR000515">
    <property type="entry name" value="MetI-like"/>
</dbReference>
<dbReference type="PANTHER" id="PTHR43386">
    <property type="entry name" value="OLIGOPEPTIDE TRANSPORT SYSTEM PERMEASE PROTEIN APPC"/>
    <property type="match status" value="1"/>
</dbReference>
<keyword evidence="3" id="KW-1003">Cell membrane</keyword>
<evidence type="ECO:0000256" key="4">
    <source>
        <dbReference type="ARBA" id="ARBA00022692"/>
    </source>
</evidence>
<comment type="similarity">
    <text evidence="7">Belongs to the binding-protein-dependent transport system permease family.</text>
</comment>
<dbReference type="Gene3D" id="1.10.3720.10">
    <property type="entry name" value="MetI-like"/>
    <property type="match status" value="1"/>
</dbReference>
<proteinExistence type="inferred from homology"/>
<dbReference type="InterPro" id="IPR035906">
    <property type="entry name" value="MetI-like_sf"/>
</dbReference>
<evidence type="ECO:0000256" key="1">
    <source>
        <dbReference type="ARBA" id="ARBA00004651"/>
    </source>
</evidence>
<dbReference type="SUPFAM" id="SSF161098">
    <property type="entry name" value="MetI-like"/>
    <property type="match status" value="1"/>
</dbReference>
<feature type="transmembrane region" description="Helical" evidence="7">
    <location>
        <begin position="290"/>
        <end position="310"/>
    </location>
</feature>
<dbReference type="CDD" id="cd06261">
    <property type="entry name" value="TM_PBP2"/>
    <property type="match status" value="1"/>
</dbReference>
<dbReference type="RefSeq" id="WP_187812028.1">
    <property type="nucleotide sequence ID" value="NZ_JACTVJ010000002.1"/>
</dbReference>
<gene>
    <name evidence="9" type="ORF">H9Y04_02845</name>
</gene>
<evidence type="ECO:0000313" key="10">
    <source>
        <dbReference type="Proteomes" id="UP000642284"/>
    </source>
</evidence>
<protein>
    <submittedName>
        <fullName evidence="9">ABC transporter permease</fullName>
    </submittedName>
</protein>
<evidence type="ECO:0000313" key="9">
    <source>
        <dbReference type="EMBL" id="MBC9711510.1"/>
    </source>
</evidence>
<keyword evidence="6 7" id="KW-0472">Membrane</keyword>
<name>A0ABR7S7R8_9ACTN</name>
<feature type="transmembrane region" description="Helical" evidence="7">
    <location>
        <begin position="114"/>
        <end position="140"/>
    </location>
</feature>
<dbReference type="PROSITE" id="PS50928">
    <property type="entry name" value="ABC_TM1"/>
    <property type="match status" value="1"/>
</dbReference>
<dbReference type="Proteomes" id="UP000642284">
    <property type="component" value="Unassembled WGS sequence"/>
</dbReference>
<feature type="transmembrane region" description="Helical" evidence="7">
    <location>
        <begin position="180"/>
        <end position="199"/>
    </location>
</feature>
<organism evidence="9 10">
    <name type="scientific">Streptomyces polyasparticus</name>
    <dbReference type="NCBI Taxonomy" id="2767826"/>
    <lineage>
        <taxon>Bacteria</taxon>
        <taxon>Bacillati</taxon>
        <taxon>Actinomycetota</taxon>
        <taxon>Actinomycetes</taxon>
        <taxon>Kitasatosporales</taxon>
        <taxon>Streptomycetaceae</taxon>
        <taxon>Streptomyces</taxon>
    </lineage>
</organism>
<feature type="transmembrane region" description="Helical" evidence="7">
    <location>
        <begin position="44"/>
        <end position="64"/>
    </location>
</feature>
<evidence type="ECO:0000256" key="3">
    <source>
        <dbReference type="ARBA" id="ARBA00022475"/>
    </source>
</evidence>
<keyword evidence="5 7" id="KW-1133">Transmembrane helix</keyword>
<sequence length="320" mass="34079">MSLVTPNTSKIDRLAELTATHESSSGNSLWREAWGRLRRSKAGVIGAVVIAVFVVLAVVGPWFAPHNPAAQIWRDEVLINKGEFVGPRGENWFGLDHLGRDQFSRFLVGARQTLLVGVVSMLIGLVIGAIIGGVSGAAATLGGRNGKRFDTFVMRVTDIMLALPSLLLAVSIAAVLGQSLTTVMIAVGVVQIPIFARLLRGSMLAQGNKEYVLAARSLGIRKRRIVMTNILPNSLSPVIVQATLSLATAIIEAAALSYLGLGSPDQSAPEWGAMLTQAQRFFDNAPMMSVYPAVGIIITALGFTLLGEAMREALDPKLRG</sequence>
<dbReference type="InterPro" id="IPR050366">
    <property type="entry name" value="BP-dependent_transpt_permease"/>
</dbReference>
<feature type="transmembrane region" description="Helical" evidence="7">
    <location>
        <begin position="152"/>
        <end position="174"/>
    </location>
</feature>
<accession>A0ABR7S7R8</accession>
<evidence type="ECO:0000256" key="7">
    <source>
        <dbReference type="RuleBase" id="RU363032"/>
    </source>
</evidence>
<evidence type="ECO:0000256" key="2">
    <source>
        <dbReference type="ARBA" id="ARBA00022448"/>
    </source>
</evidence>
<comment type="subcellular location">
    <subcellularLocation>
        <location evidence="1 7">Cell membrane</location>
        <topology evidence="1 7">Multi-pass membrane protein</topology>
    </subcellularLocation>
</comment>
<dbReference type="Pfam" id="PF12911">
    <property type="entry name" value="OppC_N"/>
    <property type="match status" value="1"/>
</dbReference>
<dbReference type="InterPro" id="IPR025966">
    <property type="entry name" value="OppC_N"/>
</dbReference>
<comment type="caution">
    <text evidence="9">The sequence shown here is derived from an EMBL/GenBank/DDBJ whole genome shotgun (WGS) entry which is preliminary data.</text>
</comment>
<dbReference type="EMBL" id="JACTVJ010000002">
    <property type="protein sequence ID" value="MBC9711510.1"/>
    <property type="molecule type" value="Genomic_DNA"/>
</dbReference>
<evidence type="ECO:0000256" key="5">
    <source>
        <dbReference type="ARBA" id="ARBA00022989"/>
    </source>
</evidence>
<evidence type="ECO:0000259" key="8">
    <source>
        <dbReference type="PROSITE" id="PS50928"/>
    </source>
</evidence>
<evidence type="ECO:0000256" key="6">
    <source>
        <dbReference type="ARBA" id="ARBA00023136"/>
    </source>
</evidence>
<keyword evidence="4 7" id="KW-0812">Transmembrane</keyword>
<feature type="domain" description="ABC transmembrane type-1" evidence="8">
    <location>
        <begin position="110"/>
        <end position="307"/>
    </location>
</feature>
<keyword evidence="2 7" id="KW-0813">Transport</keyword>
<reference evidence="9 10" key="1">
    <citation type="submission" date="2020-08" db="EMBL/GenBank/DDBJ databases">
        <title>Genemic of Streptomyces polyaspartic.</title>
        <authorList>
            <person name="Liu W."/>
        </authorList>
    </citation>
    <scope>NUCLEOTIDE SEQUENCE [LARGE SCALE GENOMIC DNA]</scope>
    <source>
        <strain evidence="9 10">TRM66268-LWL</strain>
    </source>
</reference>
<dbReference type="Pfam" id="PF00528">
    <property type="entry name" value="BPD_transp_1"/>
    <property type="match status" value="1"/>
</dbReference>
<feature type="transmembrane region" description="Helical" evidence="7">
    <location>
        <begin position="230"/>
        <end position="251"/>
    </location>
</feature>